<keyword evidence="2 5" id="KW-0436">Ligase</keyword>
<dbReference type="GO" id="GO:0016878">
    <property type="term" value="F:acid-thiol ligase activity"/>
    <property type="evidence" value="ECO:0007669"/>
    <property type="project" value="UniProtKB-ARBA"/>
</dbReference>
<dbReference type="InterPro" id="IPR025110">
    <property type="entry name" value="AMP-bd_C"/>
</dbReference>
<dbReference type="AlphaFoldDB" id="A0A0K1P8W9"/>
<organism evidence="5 6">
    <name type="scientific">Vulgatibacter incomptus</name>
    <dbReference type="NCBI Taxonomy" id="1391653"/>
    <lineage>
        <taxon>Bacteria</taxon>
        <taxon>Pseudomonadati</taxon>
        <taxon>Myxococcota</taxon>
        <taxon>Myxococcia</taxon>
        <taxon>Myxococcales</taxon>
        <taxon>Cystobacterineae</taxon>
        <taxon>Vulgatibacteraceae</taxon>
        <taxon>Vulgatibacter</taxon>
    </lineage>
</organism>
<dbReference type="EMBL" id="CP012332">
    <property type="protein sequence ID" value="AKU89856.1"/>
    <property type="molecule type" value="Genomic_DNA"/>
</dbReference>
<evidence type="ECO:0000256" key="2">
    <source>
        <dbReference type="ARBA" id="ARBA00022598"/>
    </source>
</evidence>
<dbReference type="PANTHER" id="PTHR43767:SF1">
    <property type="entry name" value="NONRIBOSOMAL PEPTIDE SYNTHASE PES1 (EUROFUNG)-RELATED"/>
    <property type="match status" value="1"/>
</dbReference>
<dbReference type="STRING" id="1391653.AKJ08_0243"/>
<feature type="domain" description="AMP-dependent synthetase/ligase" evidence="3">
    <location>
        <begin position="13"/>
        <end position="384"/>
    </location>
</feature>
<dbReference type="Proteomes" id="UP000055590">
    <property type="component" value="Chromosome"/>
</dbReference>
<feature type="domain" description="AMP-binding enzyme C-terminal" evidence="4">
    <location>
        <begin position="434"/>
        <end position="509"/>
    </location>
</feature>
<sequence length="537" mass="57483">MSTASAFVFDWVFEHARRSPDAPAVGTPSGWTSYRELAGAVRGLASRLEEGGVLPGAFVTLALPPGPAAVASATAIQALGACAVELNRQLDARTIEEVLAQTGARHAVVHLRDVEVWAQLARAHGFSRLFVVAPAAPSPRLQALLQGIDWTWVDEQTPGGGDSAWDAPVREAEAPALLVYTSGSTGAPRGVVQTHSNVHANTEAIGSYLGLTSADRALSILPLFYCFGRSILQTHLFAGGSFFFDHRFVYPKVVMEAVAEQRCSGFYGVPLTFELIRRHVDLRSIALDSLRYVAQAGGAMSPDTIRWAREVFAPAPLFVMYGQTEATARLSYLPPDRAADKAGSIGRGLDNVELRVVDATGRELAPRAVGELVARGPSITPGYFRAPAETAEILRDGWLWTGDLGWQDEEGFVFLVGRAKDMLKLAGHRVSAAELEHVLSEHPDVREAAVVGVPDAAGQEAAVAFVVAAGDASPDAGELRRFCRQRLPAFKVPREIRFVRELPRTASGKIAKAALREGLDDAILEGRVEAGSRAEGG</sequence>
<proteinExistence type="inferred from homology"/>
<reference evidence="5 6" key="1">
    <citation type="submission" date="2015-08" db="EMBL/GenBank/DDBJ databases">
        <authorList>
            <person name="Babu N.S."/>
            <person name="Beckwith C.J."/>
            <person name="Beseler K.G."/>
            <person name="Brison A."/>
            <person name="Carone J.V."/>
            <person name="Caskin T.P."/>
            <person name="Diamond M."/>
            <person name="Durham M.E."/>
            <person name="Foxe J.M."/>
            <person name="Go M."/>
            <person name="Henderson B.A."/>
            <person name="Jones I.B."/>
            <person name="McGettigan J.A."/>
            <person name="Micheletti S.J."/>
            <person name="Nasrallah M.E."/>
            <person name="Ortiz D."/>
            <person name="Piller C.R."/>
            <person name="Privatt S.R."/>
            <person name="Schneider S.L."/>
            <person name="Sharp S."/>
            <person name="Smith T.C."/>
            <person name="Stanton J.D."/>
            <person name="Ullery H.E."/>
            <person name="Wilson R.J."/>
            <person name="Serrano M.G."/>
            <person name="Buck G."/>
            <person name="Lee V."/>
            <person name="Wang Y."/>
            <person name="Carvalho R."/>
            <person name="Voegtly L."/>
            <person name="Shi R."/>
            <person name="Duckworth R."/>
            <person name="Johnson A."/>
            <person name="Loviza R."/>
            <person name="Walstead R."/>
            <person name="Shah Z."/>
            <person name="Kiflezghi M."/>
            <person name="Wade K."/>
            <person name="Ball S.L."/>
            <person name="Bradley K.W."/>
            <person name="Asai D.J."/>
            <person name="Bowman C.A."/>
            <person name="Russell D.A."/>
            <person name="Pope W.H."/>
            <person name="Jacobs-Sera D."/>
            <person name="Hendrix R.W."/>
            <person name="Hatfull G.F."/>
        </authorList>
    </citation>
    <scope>NUCLEOTIDE SEQUENCE [LARGE SCALE GENOMIC DNA]</scope>
    <source>
        <strain evidence="5 6">DSM 27710</strain>
    </source>
</reference>
<comment type="similarity">
    <text evidence="1">Belongs to the ATP-dependent AMP-binding enzyme family.</text>
</comment>
<dbReference type="SUPFAM" id="SSF56801">
    <property type="entry name" value="Acetyl-CoA synthetase-like"/>
    <property type="match status" value="1"/>
</dbReference>
<dbReference type="PATRIC" id="fig|1391653.3.peg.256"/>
<dbReference type="InterPro" id="IPR050237">
    <property type="entry name" value="ATP-dep_AMP-bd_enzyme"/>
</dbReference>
<dbReference type="OrthoDB" id="9799237at2"/>
<evidence type="ECO:0000259" key="3">
    <source>
        <dbReference type="Pfam" id="PF00501"/>
    </source>
</evidence>
<keyword evidence="6" id="KW-1185">Reference proteome</keyword>
<dbReference type="Gene3D" id="3.30.300.30">
    <property type="match status" value="1"/>
</dbReference>
<protein>
    <submittedName>
        <fullName evidence="5">O-succinylbenzoic acid--CoA ligase</fullName>
    </submittedName>
</protein>
<dbReference type="KEGG" id="vin:AKJ08_0243"/>
<evidence type="ECO:0000259" key="4">
    <source>
        <dbReference type="Pfam" id="PF13193"/>
    </source>
</evidence>
<dbReference type="RefSeq" id="WP_050724386.1">
    <property type="nucleotide sequence ID" value="NZ_CP012332.1"/>
</dbReference>
<accession>A0A0K1P8W9</accession>
<evidence type="ECO:0000313" key="5">
    <source>
        <dbReference type="EMBL" id="AKU89856.1"/>
    </source>
</evidence>
<dbReference type="InterPro" id="IPR020845">
    <property type="entry name" value="AMP-binding_CS"/>
</dbReference>
<dbReference type="PANTHER" id="PTHR43767">
    <property type="entry name" value="LONG-CHAIN-FATTY-ACID--COA LIGASE"/>
    <property type="match status" value="1"/>
</dbReference>
<dbReference type="FunFam" id="3.30.300.30:FF:000008">
    <property type="entry name" value="2,3-dihydroxybenzoate-AMP ligase"/>
    <property type="match status" value="1"/>
</dbReference>
<dbReference type="InterPro" id="IPR042099">
    <property type="entry name" value="ANL_N_sf"/>
</dbReference>
<dbReference type="InterPro" id="IPR000873">
    <property type="entry name" value="AMP-dep_synth/lig_dom"/>
</dbReference>
<dbReference type="Pfam" id="PF13193">
    <property type="entry name" value="AMP-binding_C"/>
    <property type="match status" value="1"/>
</dbReference>
<dbReference type="PROSITE" id="PS00455">
    <property type="entry name" value="AMP_BINDING"/>
    <property type="match status" value="1"/>
</dbReference>
<dbReference type="Pfam" id="PF00501">
    <property type="entry name" value="AMP-binding"/>
    <property type="match status" value="1"/>
</dbReference>
<name>A0A0K1P8W9_9BACT</name>
<dbReference type="Gene3D" id="3.40.50.12780">
    <property type="entry name" value="N-terminal domain of ligase-like"/>
    <property type="match status" value="1"/>
</dbReference>
<evidence type="ECO:0000256" key="1">
    <source>
        <dbReference type="ARBA" id="ARBA00006432"/>
    </source>
</evidence>
<gene>
    <name evidence="5" type="ORF">AKJ08_0243</name>
</gene>
<dbReference type="InterPro" id="IPR045851">
    <property type="entry name" value="AMP-bd_C_sf"/>
</dbReference>
<evidence type="ECO:0000313" key="6">
    <source>
        <dbReference type="Proteomes" id="UP000055590"/>
    </source>
</evidence>